<keyword evidence="2" id="KW-1185">Reference proteome</keyword>
<gene>
    <name evidence="1" type="ORF">ACFSHS_14670</name>
</gene>
<evidence type="ECO:0000313" key="2">
    <source>
        <dbReference type="Proteomes" id="UP001597402"/>
    </source>
</evidence>
<evidence type="ECO:0008006" key="3">
    <source>
        <dbReference type="Google" id="ProtNLM"/>
    </source>
</evidence>
<organism evidence="1 2">
    <name type="scientific">Blastococcus deserti</name>
    <dbReference type="NCBI Taxonomy" id="2259033"/>
    <lineage>
        <taxon>Bacteria</taxon>
        <taxon>Bacillati</taxon>
        <taxon>Actinomycetota</taxon>
        <taxon>Actinomycetes</taxon>
        <taxon>Geodermatophilales</taxon>
        <taxon>Geodermatophilaceae</taxon>
        <taxon>Blastococcus</taxon>
    </lineage>
</organism>
<evidence type="ECO:0000313" key="1">
    <source>
        <dbReference type="EMBL" id="MFD2092816.1"/>
    </source>
</evidence>
<reference evidence="2" key="1">
    <citation type="journal article" date="2019" name="Int. J. Syst. Evol. Microbiol.">
        <title>The Global Catalogue of Microorganisms (GCM) 10K type strain sequencing project: providing services to taxonomists for standard genome sequencing and annotation.</title>
        <authorList>
            <consortium name="The Broad Institute Genomics Platform"/>
            <consortium name="The Broad Institute Genome Sequencing Center for Infectious Disease"/>
            <person name="Wu L."/>
            <person name="Ma J."/>
        </authorList>
    </citation>
    <scope>NUCLEOTIDE SEQUENCE [LARGE SCALE GENOMIC DNA]</scope>
    <source>
        <strain evidence="2">JCM 3338</strain>
    </source>
</reference>
<sequence>MTSRIPVPVKHAVRRLLRRPPANARRYLRRGLSVDEFLGRLTDSGVRYAVLRWFETLPAVEPDNDIDLLVSDEDLPYVEALMTPYRPFRPSQKVDLYSVTGRDRTHFGGAPYLSQKLALRVLDRAVLLHGRYRVPSPVDHLDSLAFHAVHHKGAAASGLPQGATASSPASDGRIGATIDRLARELSRDLELSLEGLDRYLDSEGLQPSAEARELLAAQRRRLYRS</sequence>
<dbReference type="RefSeq" id="WP_376877441.1">
    <property type="nucleotide sequence ID" value="NZ_JBHUHP010000014.1"/>
</dbReference>
<proteinExistence type="predicted"/>
<dbReference type="EMBL" id="JBHUHP010000014">
    <property type="protein sequence ID" value="MFD2092816.1"/>
    <property type="molecule type" value="Genomic_DNA"/>
</dbReference>
<comment type="caution">
    <text evidence="1">The sequence shown here is derived from an EMBL/GenBank/DDBJ whole genome shotgun (WGS) entry which is preliminary data.</text>
</comment>
<name>A0ABW4XDF8_9ACTN</name>
<dbReference type="Proteomes" id="UP001597402">
    <property type="component" value="Unassembled WGS sequence"/>
</dbReference>
<protein>
    <recommendedName>
        <fullName evidence="3">Nucleotidyltransferase AbiEii toxin of type IV toxin-antitoxin system</fullName>
    </recommendedName>
</protein>
<accession>A0ABW4XDF8</accession>